<reference evidence="8 9" key="1">
    <citation type="submission" date="2020-10" db="EMBL/GenBank/DDBJ databases">
        <title>The Coptis chinensis genome and diversification of protoberbering-type alkaloids.</title>
        <authorList>
            <person name="Wang B."/>
            <person name="Shu S."/>
            <person name="Song C."/>
            <person name="Liu Y."/>
        </authorList>
    </citation>
    <scope>NUCLEOTIDE SEQUENCE [LARGE SCALE GENOMIC DNA]</scope>
    <source>
        <strain evidence="8">HL-2020</strain>
        <tissue evidence="8">Leaf</tissue>
    </source>
</reference>
<evidence type="ECO:0000256" key="7">
    <source>
        <dbReference type="PROSITE-ProRule" id="PRU00221"/>
    </source>
</evidence>
<dbReference type="GO" id="GO:0003723">
    <property type="term" value="F:RNA binding"/>
    <property type="evidence" value="ECO:0007669"/>
    <property type="project" value="TreeGrafter"/>
</dbReference>
<name>A0A835IA71_9MAGN</name>
<dbReference type="EMBL" id="JADFTS010000003">
    <property type="protein sequence ID" value="KAF9614086.1"/>
    <property type="molecule type" value="Genomic_DNA"/>
</dbReference>
<dbReference type="Proteomes" id="UP000631114">
    <property type="component" value="Unassembled WGS sequence"/>
</dbReference>
<evidence type="ECO:0000313" key="9">
    <source>
        <dbReference type="Proteomes" id="UP000631114"/>
    </source>
</evidence>
<dbReference type="Gene3D" id="2.130.10.10">
    <property type="entry name" value="YVTN repeat-like/Quinoprotein amine dehydrogenase"/>
    <property type="match status" value="1"/>
</dbReference>
<dbReference type="PROSITE" id="PS00678">
    <property type="entry name" value="WD_REPEATS_1"/>
    <property type="match status" value="1"/>
</dbReference>
<dbReference type="InterPro" id="IPR044633">
    <property type="entry name" value="CstF1-like"/>
</dbReference>
<proteinExistence type="predicted"/>
<dbReference type="InterPro" id="IPR001680">
    <property type="entry name" value="WD40_rpt"/>
</dbReference>
<dbReference type="AlphaFoldDB" id="A0A835IA71"/>
<dbReference type="SUPFAM" id="SSF50978">
    <property type="entry name" value="WD40 repeat-like"/>
    <property type="match status" value="1"/>
</dbReference>
<keyword evidence="3" id="KW-0507">mRNA processing</keyword>
<dbReference type="InterPro" id="IPR019775">
    <property type="entry name" value="WD40_repeat_CS"/>
</dbReference>
<evidence type="ECO:0000256" key="5">
    <source>
        <dbReference type="ARBA" id="ARBA00023242"/>
    </source>
</evidence>
<dbReference type="InterPro" id="IPR015943">
    <property type="entry name" value="WD40/YVTN_repeat-like_dom_sf"/>
</dbReference>
<evidence type="ECO:0000256" key="1">
    <source>
        <dbReference type="ARBA" id="ARBA00004123"/>
    </source>
</evidence>
<evidence type="ECO:0000256" key="4">
    <source>
        <dbReference type="ARBA" id="ARBA00022737"/>
    </source>
</evidence>
<evidence type="ECO:0000256" key="2">
    <source>
        <dbReference type="ARBA" id="ARBA00022574"/>
    </source>
</evidence>
<dbReference type="GO" id="GO:0005848">
    <property type="term" value="C:mRNA cleavage stimulating factor complex"/>
    <property type="evidence" value="ECO:0007669"/>
    <property type="project" value="InterPro"/>
</dbReference>
<organism evidence="8 9">
    <name type="scientific">Coptis chinensis</name>
    <dbReference type="NCBI Taxonomy" id="261450"/>
    <lineage>
        <taxon>Eukaryota</taxon>
        <taxon>Viridiplantae</taxon>
        <taxon>Streptophyta</taxon>
        <taxon>Embryophyta</taxon>
        <taxon>Tracheophyta</taxon>
        <taxon>Spermatophyta</taxon>
        <taxon>Magnoliopsida</taxon>
        <taxon>Ranunculales</taxon>
        <taxon>Ranunculaceae</taxon>
        <taxon>Coptidoideae</taxon>
        <taxon>Coptis</taxon>
    </lineage>
</organism>
<keyword evidence="2 7" id="KW-0853">WD repeat</keyword>
<comment type="caution">
    <text evidence="8">The sequence shown here is derived from an EMBL/GenBank/DDBJ whole genome shotgun (WGS) entry which is preliminary data.</text>
</comment>
<dbReference type="GO" id="GO:0031124">
    <property type="term" value="P:mRNA 3'-end processing"/>
    <property type="evidence" value="ECO:0007669"/>
    <property type="project" value="InterPro"/>
</dbReference>
<dbReference type="PANTHER" id="PTHR44133:SF2">
    <property type="entry name" value="CLEAVAGE STIMULATION FACTOR SUBUNIT 1"/>
    <property type="match status" value="1"/>
</dbReference>
<dbReference type="InterPro" id="IPR036322">
    <property type="entry name" value="WD40_repeat_dom_sf"/>
</dbReference>
<evidence type="ECO:0000256" key="3">
    <source>
        <dbReference type="ARBA" id="ARBA00022664"/>
    </source>
</evidence>
<evidence type="ECO:0000256" key="6">
    <source>
        <dbReference type="ARBA" id="ARBA00029851"/>
    </source>
</evidence>
<dbReference type="PROSITE" id="PS50082">
    <property type="entry name" value="WD_REPEATS_2"/>
    <property type="match status" value="1"/>
</dbReference>
<keyword evidence="5" id="KW-0539">Nucleus</keyword>
<feature type="repeat" description="WD" evidence="7">
    <location>
        <begin position="30"/>
        <end position="54"/>
    </location>
</feature>
<dbReference type="PANTHER" id="PTHR44133">
    <property type="entry name" value="CLEAVAGE STIMULATION FACTOR SUBUNIT 1"/>
    <property type="match status" value="1"/>
</dbReference>
<evidence type="ECO:0000313" key="8">
    <source>
        <dbReference type="EMBL" id="KAF9614086.1"/>
    </source>
</evidence>
<accession>A0A835IA71</accession>
<protein>
    <recommendedName>
        <fullName evidence="6">Cleavage stimulation factor 50 kDa subunit</fullName>
    </recommendedName>
</protein>
<sequence length="161" mass="18097">MKDMASTSTTKIRSLHIADFRGFAGIRHLRFILSSGKDSTVKLWEVRNGRLVKQYLGVTHTQLRCQAVFNKTEEFVLSIVEPNNEIVIWGALTSEKVARFPSNHIGAPRWLEHSPTEATFISCGMDRSVREKEKNNMNIAVALQLVLKPMGGKGNHNHPDS</sequence>
<keyword evidence="4" id="KW-0677">Repeat</keyword>
<dbReference type="OrthoDB" id="538223at2759"/>
<gene>
    <name evidence="8" type="ORF">IFM89_015085</name>
</gene>
<keyword evidence="9" id="KW-1185">Reference proteome</keyword>
<comment type="subcellular location">
    <subcellularLocation>
        <location evidence="1">Nucleus</location>
    </subcellularLocation>
</comment>
<dbReference type="Pfam" id="PF00400">
    <property type="entry name" value="WD40"/>
    <property type="match status" value="1"/>
</dbReference>